<evidence type="ECO:0000313" key="1">
    <source>
        <dbReference type="EMBL" id="RFS21729.1"/>
    </source>
</evidence>
<dbReference type="Proteomes" id="UP000260644">
    <property type="component" value="Unassembled WGS sequence"/>
</dbReference>
<evidence type="ECO:0008006" key="3">
    <source>
        <dbReference type="Google" id="ProtNLM"/>
    </source>
</evidence>
<proteinExistence type="predicted"/>
<accession>A0A3E1Y8F6</accession>
<keyword evidence="2" id="KW-1185">Reference proteome</keyword>
<dbReference type="EMBL" id="QPMM01000007">
    <property type="protein sequence ID" value="RFS21729.1"/>
    <property type="molecule type" value="Genomic_DNA"/>
</dbReference>
<name>A0A3E1Y8F6_9BACT</name>
<comment type="caution">
    <text evidence="1">The sequence shown here is derived from an EMBL/GenBank/DDBJ whole genome shotgun (WGS) entry which is preliminary data.</text>
</comment>
<evidence type="ECO:0000313" key="2">
    <source>
        <dbReference type="Proteomes" id="UP000260644"/>
    </source>
</evidence>
<organism evidence="1 2">
    <name type="scientific">Chitinophaga silvatica</name>
    <dbReference type="NCBI Taxonomy" id="2282649"/>
    <lineage>
        <taxon>Bacteria</taxon>
        <taxon>Pseudomonadati</taxon>
        <taxon>Bacteroidota</taxon>
        <taxon>Chitinophagia</taxon>
        <taxon>Chitinophagales</taxon>
        <taxon>Chitinophagaceae</taxon>
        <taxon>Chitinophaga</taxon>
    </lineage>
</organism>
<dbReference type="AlphaFoldDB" id="A0A3E1Y8F6"/>
<sequence>MLVVPLLIMSCKKNNNAEPEKSKKYEQVTGTWIQKDIVLAVSAKLAGQNLPAGTSLITLAPALGAAGAMITCTTKNSYQFNADGTFAIDGCTDLILPLTGKSGTWKLDVHDAVFLLTSQKGDNDPHWIQNLSKTTLELSLTVTIPNVATAPLILKLQRQ</sequence>
<protein>
    <recommendedName>
        <fullName evidence="3">Lipocalin-like domain-containing protein</fullName>
    </recommendedName>
</protein>
<reference evidence="1 2" key="1">
    <citation type="submission" date="2018-07" db="EMBL/GenBank/DDBJ databases">
        <title>Chitinophaga K2CV101002-2 sp. nov., isolated from a monsoon evergreen broad-leaved forest soil.</title>
        <authorList>
            <person name="Lv Y."/>
        </authorList>
    </citation>
    <scope>NUCLEOTIDE SEQUENCE [LARGE SCALE GENOMIC DNA]</scope>
    <source>
        <strain evidence="1 2">GDMCC 1.1288</strain>
    </source>
</reference>
<gene>
    <name evidence="1" type="ORF">DVR12_13795</name>
</gene>